<evidence type="ECO:0000259" key="14">
    <source>
        <dbReference type="PROSITE" id="PS51761"/>
    </source>
</evidence>
<feature type="active site" description="Proton donor" evidence="11">
    <location>
        <position position="213"/>
    </location>
</feature>
<dbReference type="FunFam" id="2.60.120.180:FF:000001">
    <property type="entry name" value="Endo-1,4-beta-xylanase"/>
    <property type="match status" value="1"/>
</dbReference>
<accession>A0A2I7VT94</accession>
<reference evidence="16" key="2">
    <citation type="submission" date="2022-07" db="EMBL/GenBank/DDBJ databases">
        <title>Fungi with potential for degradation of polypropylene.</title>
        <authorList>
            <person name="Gostincar C."/>
        </authorList>
    </citation>
    <scope>NUCLEOTIDE SEQUENCE</scope>
    <source>
        <strain evidence="16">EXF-13287</strain>
    </source>
</reference>
<dbReference type="SUPFAM" id="SSF49899">
    <property type="entry name" value="Concanavalin A-like lectins/glucanases"/>
    <property type="match status" value="1"/>
</dbReference>
<evidence type="ECO:0000313" key="15">
    <source>
        <dbReference type="EMBL" id="AUS45862.1"/>
    </source>
</evidence>
<dbReference type="Gene3D" id="2.60.120.180">
    <property type="match status" value="1"/>
</dbReference>
<evidence type="ECO:0000256" key="2">
    <source>
        <dbReference type="ARBA" id="ARBA00004851"/>
    </source>
</evidence>
<gene>
    <name evidence="16" type="ORF">NKR19_g3563</name>
</gene>
<keyword evidence="5 11" id="KW-0858">Xylan degradation</keyword>
<dbReference type="EMBL" id="JANBVN010000040">
    <property type="protein sequence ID" value="KAJ9158206.1"/>
    <property type="molecule type" value="Genomic_DNA"/>
</dbReference>
<evidence type="ECO:0000313" key="16">
    <source>
        <dbReference type="EMBL" id="KAJ9158206.1"/>
    </source>
</evidence>
<dbReference type="PROSITE" id="PS00776">
    <property type="entry name" value="GH11_1"/>
    <property type="match status" value="1"/>
</dbReference>
<dbReference type="GO" id="GO:0031176">
    <property type="term" value="F:endo-1,4-beta-xylanase activity"/>
    <property type="evidence" value="ECO:0007669"/>
    <property type="project" value="UniProtKB-UniRule"/>
</dbReference>
<dbReference type="InterPro" id="IPR018208">
    <property type="entry name" value="GH11_AS_1"/>
</dbReference>
<dbReference type="SMR" id="A0A2I7VT94"/>
<dbReference type="PANTHER" id="PTHR46828:SF2">
    <property type="entry name" value="ENDO-1,4-BETA-XYLANASE A-RELATED"/>
    <property type="match status" value="1"/>
</dbReference>
<evidence type="ECO:0000256" key="8">
    <source>
        <dbReference type="ARBA" id="ARBA00023277"/>
    </source>
</evidence>
<dbReference type="PROSITE" id="PS51761">
    <property type="entry name" value="GH11_3"/>
    <property type="match status" value="1"/>
</dbReference>
<dbReference type="GO" id="GO:0045493">
    <property type="term" value="P:xylan catabolic process"/>
    <property type="evidence" value="ECO:0007669"/>
    <property type="project" value="UniProtKB-UniRule"/>
</dbReference>
<comment type="similarity">
    <text evidence="3 11 12">Belongs to the glycosyl hydrolase 11 (cellulase G) family.</text>
</comment>
<evidence type="ECO:0000256" key="11">
    <source>
        <dbReference type="PROSITE-ProRule" id="PRU01097"/>
    </source>
</evidence>
<dbReference type="InterPro" id="IPR033119">
    <property type="entry name" value="GH11_AS_2"/>
</dbReference>
<evidence type="ECO:0000256" key="3">
    <source>
        <dbReference type="ARBA" id="ARBA00007792"/>
    </source>
</evidence>
<dbReference type="PANTHER" id="PTHR46828">
    <property type="entry name" value="ENDO-1,4-BETA-XYLANASE A-RELATED"/>
    <property type="match status" value="1"/>
</dbReference>
<dbReference type="Pfam" id="PF00457">
    <property type="entry name" value="Glyco_hydro_11"/>
    <property type="match status" value="1"/>
</dbReference>
<dbReference type="AlphaFoldDB" id="A0A2I7VT94"/>
<protein>
    <recommendedName>
        <fullName evidence="4 11">Endo-1,4-beta-xylanase</fullName>
        <ecNumber evidence="4 11">3.2.1.8</ecNumber>
    </recommendedName>
</protein>
<evidence type="ECO:0000256" key="6">
    <source>
        <dbReference type="ARBA" id="ARBA00022729"/>
    </source>
</evidence>
<evidence type="ECO:0000313" key="17">
    <source>
        <dbReference type="Proteomes" id="UP001174691"/>
    </source>
</evidence>
<keyword evidence="8 11" id="KW-0119">Carbohydrate metabolism</keyword>
<dbReference type="InterPro" id="IPR033123">
    <property type="entry name" value="GH11_dom"/>
</dbReference>
<dbReference type="UniPathway" id="UPA00114"/>
<comment type="pathway">
    <text evidence="2 11 12">Glycan degradation; xylan degradation.</text>
</comment>
<evidence type="ECO:0000256" key="5">
    <source>
        <dbReference type="ARBA" id="ARBA00022651"/>
    </source>
</evidence>
<feature type="signal peptide" evidence="13">
    <location>
        <begin position="1"/>
        <end position="20"/>
    </location>
</feature>
<evidence type="ECO:0000256" key="4">
    <source>
        <dbReference type="ARBA" id="ARBA00012590"/>
    </source>
</evidence>
<proteinExistence type="inferred from homology"/>
<dbReference type="PROSITE" id="PS00777">
    <property type="entry name" value="GH11_2"/>
    <property type="match status" value="1"/>
</dbReference>
<keyword evidence="6 13" id="KW-0732">Signal</keyword>
<keyword evidence="9 11" id="KW-0326">Glycosidase</keyword>
<evidence type="ECO:0000256" key="12">
    <source>
        <dbReference type="RuleBase" id="RU362015"/>
    </source>
</evidence>
<evidence type="ECO:0000256" key="13">
    <source>
        <dbReference type="SAM" id="SignalP"/>
    </source>
</evidence>
<dbReference type="InterPro" id="IPR001137">
    <property type="entry name" value="Glyco_hydro_11"/>
</dbReference>
<dbReference type="InterPro" id="IPR013319">
    <property type="entry name" value="GH11/12"/>
</dbReference>
<evidence type="ECO:0000256" key="1">
    <source>
        <dbReference type="ARBA" id="ARBA00000681"/>
    </source>
</evidence>
<keyword evidence="17" id="KW-1185">Reference proteome</keyword>
<feature type="active site" description="Nucleophile" evidence="11">
    <location>
        <position position="122"/>
    </location>
</feature>
<sequence length="226" mass="24598">MPSLTSLFIGILSVASAVAAFPFNATELFASDLETRQTITSSQTGYNNGYYYSFWNAGGGTVQYQNLAQGEYKVVWQNCNNFVAGKGWNPGGPRTVSFGGYYGPSGNSYLSLYGWTTSPLVEYYVVESFGTYDPSSGASFVGTVYSDGSSYNIYKTTRYNAPSIQGTSTFAQYWSVRQSKRTSGRITAVNHFNAWSSHGMSLGSHNYMIMATEGYQSSGTADIYVG</sequence>
<name>A0A2I7VT94_9PEZI</name>
<evidence type="ECO:0000256" key="7">
    <source>
        <dbReference type="ARBA" id="ARBA00022801"/>
    </source>
</evidence>
<reference evidence="15" key="1">
    <citation type="submission" date="2017-11" db="EMBL/GenBank/DDBJ databases">
        <title>Draft genome sequence of the sordariomycete Lecythophora hoffmannii CBS 245.38.</title>
        <authorList>
            <person name="Leonhardt S."/>
            <person name="Buettner E."/>
            <person name="Gebauer A.M."/>
            <person name="Hofrichter M."/>
            <person name="Kellner H."/>
        </authorList>
    </citation>
    <scope>NUCLEOTIDE SEQUENCE</scope>
    <source>
        <strain evidence="15">CBS 245.38</strain>
    </source>
</reference>
<dbReference type="PRINTS" id="PR00911">
    <property type="entry name" value="GLHYDRLASE11"/>
</dbReference>
<evidence type="ECO:0000256" key="9">
    <source>
        <dbReference type="ARBA" id="ARBA00023295"/>
    </source>
</evidence>
<feature type="domain" description="GH11" evidence="14">
    <location>
        <begin position="38"/>
        <end position="226"/>
    </location>
</feature>
<comment type="catalytic activity">
    <reaction evidence="1 11 12">
        <text>Endohydrolysis of (1-&gt;4)-beta-D-xylosidic linkages in xylans.</text>
        <dbReference type="EC" id="3.2.1.8"/>
    </reaction>
</comment>
<dbReference type="OrthoDB" id="2115822at2759"/>
<evidence type="ECO:0000256" key="10">
    <source>
        <dbReference type="ARBA" id="ARBA00023326"/>
    </source>
</evidence>
<keyword evidence="7 11" id="KW-0378">Hydrolase</keyword>
<organism evidence="15">
    <name type="scientific">Coniochaeta hoffmannii</name>
    <dbReference type="NCBI Taxonomy" id="91930"/>
    <lineage>
        <taxon>Eukaryota</taxon>
        <taxon>Fungi</taxon>
        <taxon>Dikarya</taxon>
        <taxon>Ascomycota</taxon>
        <taxon>Pezizomycotina</taxon>
        <taxon>Sordariomycetes</taxon>
        <taxon>Sordariomycetidae</taxon>
        <taxon>Coniochaetales</taxon>
        <taxon>Coniochaetaceae</taxon>
        <taxon>Coniochaeta</taxon>
    </lineage>
</organism>
<dbReference type="EC" id="3.2.1.8" evidence="4 11"/>
<dbReference type="EMBL" id="MG550076">
    <property type="protein sequence ID" value="AUS45862.1"/>
    <property type="molecule type" value="Genomic_DNA"/>
</dbReference>
<dbReference type="Proteomes" id="UP001174691">
    <property type="component" value="Unassembled WGS sequence"/>
</dbReference>
<dbReference type="InterPro" id="IPR013320">
    <property type="entry name" value="ConA-like_dom_sf"/>
</dbReference>
<keyword evidence="10 11" id="KW-0624">Polysaccharide degradation</keyword>
<feature type="chain" id="PRO_5041535723" description="Endo-1,4-beta-xylanase" evidence="13">
    <location>
        <begin position="21"/>
        <end position="226"/>
    </location>
</feature>